<evidence type="ECO:0000256" key="2">
    <source>
        <dbReference type="ARBA" id="ARBA00022475"/>
    </source>
</evidence>
<dbReference type="OrthoDB" id="9775903at2"/>
<dbReference type="Proteomes" id="UP000183995">
    <property type="component" value="Unassembled WGS sequence"/>
</dbReference>
<name>A0A1M5WZE1_9FIRM</name>
<dbReference type="STRING" id="1123282.SAMN02745823_01490"/>
<evidence type="ECO:0000256" key="1">
    <source>
        <dbReference type="ARBA" id="ARBA00004651"/>
    </source>
</evidence>
<organism evidence="7 8">
    <name type="scientific">Sporobacter termitidis DSM 10068</name>
    <dbReference type="NCBI Taxonomy" id="1123282"/>
    <lineage>
        <taxon>Bacteria</taxon>
        <taxon>Bacillati</taxon>
        <taxon>Bacillota</taxon>
        <taxon>Clostridia</taxon>
        <taxon>Eubacteriales</taxon>
        <taxon>Oscillospiraceae</taxon>
        <taxon>Sporobacter</taxon>
    </lineage>
</organism>
<dbReference type="PANTHER" id="PTHR30213:SF0">
    <property type="entry name" value="UPF0761 MEMBRANE PROTEIN YIHY"/>
    <property type="match status" value="1"/>
</dbReference>
<dbReference type="Pfam" id="PF03631">
    <property type="entry name" value="Virul_fac_BrkB"/>
    <property type="match status" value="1"/>
</dbReference>
<dbReference type="NCBIfam" id="TIGR00765">
    <property type="entry name" value="yihY_not_rbn"/>
    <property type="match status" value="1"/>
</dbReference>
<evidence type="ECO:0000256" key="4">
    <source>
        <dbReference type="ARBA" id="ARBA00022989"/>
    </source>
</evidence>
<feature type="transmembrane region" description="Helical" evidence="6">
    <location>
        <begin position="86"/>
        <end position="110"/>
    </location>
</feature>
<dbReference type="PANTHER" id="PTHR30213">
    <property type="entry name" value="INNER MEMBRANE PROTEIN YHJD"/>
    <property type="match status" value="1"/>
</dbReference>
<feature type="transmembrane region" description="Helical" evidence="6">
    <location>
        <begin position="27"/>
        <end position="46"/>
    </location>
</feature>
<feature type="transmembrane region" description="Helical" evidence="6">
    <location>
        <begin position="237"/>
        <end position="264"/>
    </location>
</feature>
<feature type="transmembrane region" description="Helical" evidence="6">
    <location>
        <begin position="205"/>
        <end position="225"/>
    </location>
</feature>
<dbReference type="GO" id="GO:0005886">
    <property type="term" value="C:plasma membrane"/>
    <property type="evidence" value="ECO:0007669"/>
    <property type="project" value="UniProtKB-SubCell"/>
</dbReference>
<sequence>MPEVKRVVKTMYDIFNKQRVTRSAAAMSYYLTISIFPLLIVAYAILNSLNISNENLYKVWEQILPADVLKIILGYLQYVGGAKSTAMLVVGITVTLTSSSSAFGSLISIMADIQGKPRYRGFWATVFSVVISVGLLAVMYVSGLVIVSGEWLLDFLETKFGFEELFEIWQWVRFAILFLLLLVIIYLIYKISAPRETRKVHRMPGALIASVLLVAASVIFSHLIGSAANYPIVYGSLASFIILMFWIYICSIILIMGNVFNFVVYHKNAVVRHFGETP</sequence>
<dbReference type="InterPro" id="IPR017039">
    <property type="entry name" value="Virul_fac_BrkB"/>
</dbReference>
<accession>A0A1M5WZE1</accession>
<evidence type="ECO:0000256" key="5">
    <source>
        <dbReference type="ARBA" id="ARBA00023136"/>
    </source>
</evidence>
<keyword evidence="4 6" id="KW-1133">Transmembrane helix</keyword>
<keyword evidence="3 6" id="KW-0812">Transmembrane</keyword>
<keyword evidence="8" id="KW-1185">Reference proteome</keyword>
<proteinExistence type="predicted"/>
<feature type="transmembrane region" description="Helical" evidence="6">
    <location>
        <begin position="122"/>
        <end position="148"/>
    </location>
</feature>
<dbReference type="RefSeq" id="WP_073077288.1">
    <property type="nucleotide sequence ID" value="NZ_FQXV01000004.1"/>
</dbReference>
<evidence type="ECO:0000256" key="3">
    <source>
        <dbReference type="ARBA" id="ARBA00022692"/>
    </source>
</evidence>
<comment type="subcellular location">
    <subcellularLocation>
        <location evidence="1">Cell membrane</location>
        <topology evidence="1">Multi-pass membrane protein</topology>
    </subcellularLocation>
</comment>
<protein>
    <submittedName>
        <fullName evidence="7">YihY family inner membrane protein</fullName>
    </submittedName>
</protein>
<evidence type="ECO:0000256" key="6">
    <source>
        <dbReference type="SAM" id="Phobius"/>
    </source>
</evidence>
<feature type="transmembrane region" description="Helical" evidence="6">
    <location>
        <begin position="168"/>
        <end position="189"/>
    </location>
</feature>
<gene>
    <name evidence="7" type="ORF">SAMN02745823_01490</name>
</gene>
<dbReference type="EMBL" id="FQXV01000004">
    <property type="protein sequence ID" value="SHH92989.1"/>
    <property type="molecule type" value="Genomic_DNA"/>
</dbReference>
<keyword evidence="2" id="KW-1003">Cell membrane</keyword>
<dbReference type="PIRSF" id="PIRSF035875">
    <property type="entry name" value="RNase_BN"/>
    <property type="match status" value="1"/>
</dbReference>
<evidence type="ECO:0000313" key="7">
    <source>
        <dbReference type="EMBL" id="SHH92989.1"/>
    </source>
</evidence>
<keyword evidence="5 6" id="KW-0472">Membrane</keyword>
<dbReference type="AlphaFoldDB" id="A0A1M5WZE1"/>
<reference evidence="7 8" key="1">
    <citation type="submission" date="2016-11" db="EMBL/GenBank/DDBJ databases">
        <authorList>
            <person name="Jaros S."/>
            <person name="Januszkiewicz K."/>
            <person name="Wedrychowicz H."/>
        </authorList>
    </citation>
    <scope>NUCLEOTIDE SEQUENCE [LARGE SCALE GENOMIC DNA]</scope>
    <source>
        <strain evidence="7 8">DSM 10068</strain>
    </source>
</reference>
<evidence type="ECO:0000313" key="8">
    <source>
        <dbReference type="Proteomes" id="UP000183995"/>
    </source>
</evidence>